<dbReference type="Proteomes" id="UP001168821">
    <property type="component" value="Unassembled WGS sequence"/>
</dbReference>
<reference evidence="2" key="1">
    <citation type="journal article" date="2023" name="G3 (Bethesda)">
        <title>Whole genome assemblies of Zophobas morio and Tenebrio molitor.</title>
        <authorList>
            <person name="Kaur S."/>
            <person name="Stinson S.A."/>
            <person name="diCenzo G.C."/>
        </authorList>
    </citation>
    <scope>NUCLEOTIDE SEQUENCE</scope>
    <source>
        <strain evidence="2">QUZm001</strain>
    </source>
</reference>
<evidence type="ECO:0000313" key="2">
    <source>
        <dbReference type="EMBL" id="KAJ3656060.1"/>
    </source>
</evidence>
<keyword evidence="1" id="KW-1133">Transmembrane helix</keyword>
<dbReference type="EMBL" id="JALNTZ010000004">
    <property type="protein sequence ID" value="KAJ3656060.1"/>
    <property type="molecule type" value="Genomic_DNA"/>
</dbReference>
<evidence type="ECO:0000313" key="3">
    <source>
        <dbReference type="Proteomes" id="UP001168821"/>
    </source>
</evidence>
<protein>
    <submittedName>
        <fullName evidence="2">Uncharacterized protein</fullName>
    </submittedName>
</protein>
<keyword evidence="3" id="KW-1185">Reference proteome</keyword>
<accession>A0AA38MGA8</accession>
<sequence length="107" mass="11590">MWNLDTANENGPSTWHYMNPGGGQPFSRGCLNSSREGLPVSTWYLLTTEVSLGKQGLMGAFLRLIPLVLGLGEVVKSFLLVVFSIGESLRAESGGKAEVPTLRVSMY</sequence>
<keyword evidence="1" id="KW-0812">Transmembrane</keyword>
<organism evidence="2 3">
    <name type="scientific">Zophobas morio</name>
    <dbReference type="NCBI Taxonomy" id="2755281"/>
    <lineage>
        <taxon>Eukaryota</taxon>
        <taxon>Metazoa</taxon>
        <taxon>Ecdysozoa</taxon>
        <taxon>Arthropoda</taxon>
        <taxon>Hexapoda</taxon>
        <taxon>Insecta</taxon>
        <taxon>Pterygota</taxon>
        <taxon>Neoptera</taxon>
        <taxon>Endopterygota</taxon>
        <taxon>Coleoptera</taxon>
        <taxon>Polyphaga</taxon>
        <taxon>Cucujiformia</taxon>
        <taxon>Tenebrionidae</taxon>
        <taxon>Zophobas</taxon>
    </lineage>
</organism>
<gene>
    <name evidence="2" type="ORF">Zmor_015163</name>
</gene>
<evidence type="ECO:0000256" key="1">
    <source>
        <dbReference type="SAM" id="Phobius"/>
    </source>
</evidence>
<keyword evidence="1" id="KW-0472">Membrane</keyword>
<proteinExistence type="predicted"/>
<name>A0AA38MGA8_9CUCU</name>
<dbReference type="AlphaFoldDB" id="A0AA38MGA8"/>
<comment type="caution">
    <text evidence="2">The sequence shown here is derived from an EMBL/GenBank/DDBJ whole genome shotgun (WGS) entry which is preliminary data.</text>
</comment>
<feature type="transmembrane region" description="Helical" evidence="1">
    <location>
        <begin position="60"/>
        <end position="83"/>
    </location>
</feature>